<dbReference type="InterPro" id="IPR003661">
    <property type="entry name" value="HisK_dim/P_dom"/>
</dbReference>
<dbReference type="Pfam" id="PF02518">
    <property type="entry name" value="HATPase_c"/>
    <property type="match status" value="1"/>
</dbReference>
<keyword evidence="4" id="KW-0808">Transferase</keyword>
<dbReference type="InterPro" id="IPR003018">
    <property type="entry name" value="GAF"/>
</dbReference>
<comment type="catalytic activity">
    <reaction evidence="1">
        <text>ATP + protein L-histidine = ADP + protein N-phospho-L-histidine.</text>
        <dbReference type="EC" id="2.7.13.3"/>
    </reaction>
</comment>
<dbReference type="InterPro" id="IPR050736">
    <property type="entry name" value="Sensor_HK_Regulatory"/>
</dbReference>
<dbReference type="InterPro" id="IPR005467">
    <property type="entry name" value="His_kinase_dom"/>
</dbReference>
<dbReference type="InterPro" id="IPR036890">
    <property type="entry name" value="HATPase_C_sf"/>
</dbReference>
<evidence type="ECO:0000256" key="3">
    <source>
        <dbReference type="ARBA" id="ARBA00022553"/>
    </source>
</evidence>
<dbReference type="FunFam" id="1.10.287.130:FF:000001">
    <property type="entry name" value="Two-component sensor histidine kinase"/>
    <property type="match status" value="1"/>
</dbReference>
<dbReference type="KEGG" id="rdi:CMV14_13510"/>
<dbReference type="SMART" id="SM00387">
    <property type="entry name" value="HATPase_c"/>
    <property type="match status" value="1"/>
</dbReference>
<keyword evidence="6" id="KW-0902">Two-component regulatory system</keyword>
<protein>
    <recommendedName>
        <fullName evidence="2">histidine kinase</fullName>
        <ecNumber evidence="2">2.7.13.3</ecNumber>
    </recommendedName>
</protein>
<gene>
    <name evidence="8" type="ORF">COO09_10270</name>
</gene>
<evidence type="ECO:0000256" key="5">
    <source>
        <dbReference type="ARBA" id="ARBA00022777"/>
    </source>
</evidence>
<dbReference type="InterPro" id="IPR029016">
    <property type="entry name" value="GAF-like_dom_sf"/>
</dbReference>
<dbReference type="InterPro" id="IPR036097">
    <property type="entry name" value="HisK_dim/P_sf"/>
</dbReference>
<feature type="domain" description="Histidine kinase" evidence="7">
    <location>
        <begin position="183"/>
        <end position="402"/>
    </location>
</feature>
<dbReference type="PROSITE" id="PS50109">
    <property type="entry name" value="HIS_KIN"/>
    <property type="match status" value="1"/>
</dbReference>
<comment type="caution">
    <text evidence="8">The sequence shown here is derived from an EMBL/GenBank/DDBJ whole genome shotgun (WGS) entry which is preliminary data.</text>
</comment>
<dbReference type="CDD" id="cd00082">
    <property type="entry name" value="HisKA"/>
    <property type="match status" value="1"/>
</dbReference>
<keyword evidence="5 8" id="KW-0418">Kinase</keyword>
<organism evidence="8 9">
    <name type="scientific">Rhizorhabdus dicambivorans</name>
    <dbReference type="NCBI Taxonomy" id="1850238"/>
    <lineage>
        <taxon>Bacteria</taxon>
        <taxon>Pseudomonadati</taxon>
        <taxon>Pseudomonadota</taxon>
        <taxon>Alphaproteobacteria</taxon>
        <taxon>Sphingomonadales</taxon>
        <taxon>Sphingomonadaceae</taxon>
        <taxon>Rhizorhabdus</taxon>
    </lineage>
</organism>
<dbReference type="SUPFAM" id="SSF55781">
    <property type="entry name" value="GAF domain-like"/>
    <property type="match status" value="1"/>
</dbReference>
<dbReference type="EMBL" id="NWUF01000008">
    <property type="protein sequence ID" value="PCE42378.1"/>
    <property type="molecule type" value="Genomic_DNA"/>
</dbReference>
<evidence type="ECO:0000256" key="2">
    <source>
        <dbReference type="ARBA" id="ARBA00012438"/>
    </source>
</evidence>
<dbReference type="Pfam" id="PF00512">
    <property type="entry name" value="HisKA"/>
    <property type="match status" value="1"/>
</dbReference>
<keyword evidence="3" id="KW-0597">Phosphoprotein</keyword>
<dbReference type="OrthoDB" id="9764438at2"/>
<dbReference type="GO" id="GO:0000155">
    <property type="term" value="F:phosphorelay sensor kinase activity"/>
    <property type="evidence" value="ECO:0007669"/>
    <property type="project" value="InterPro"/>
</dbReference>
<evidence type="ECO:0000256" key="4">
    <source>
        <dbReference type="ARBA" id="ARBA00022679"/>
    </source>
</evidence>
<dbReference type="SMART" id="SM00388">
    <property type="entry name" value="HisKA"/>
    <property type="match status" value="1"/>
</dbReference>
<dbReference type="Proteomes" id="UP000218934">
    <property type="component" value="Unassembled WGS sequence"/>
</dbReference>
<dbReference type="PANTHER" id="PTHR43711:SF1">
    <property type="entry name" value="HISTIDINE KINASE 1"/>
    <property type="match status" value="1"/>
</dbReference>
<dbReference type="InterPro" id="IPR003594">
    <property type="entry name" value="HATPase_dom"/>
</dbReference>
<dbReference type="Pfam" id="PF13185">
    <property type="entry name" value="GAF_2"/>
    <property type="match status" value="1"/>
</dbReference>
<proteinExistence type="predicted"/>
<dbReference type="SUPFAM" id="SSF47384">
    <property type="entry name" value="Homodimeric domain of signal transducing histidine kinase"/>
    <property type="match status" value="1"/>
</dbReference>
<dbReference type="SUPFAM" id="SSF55874">
    <property type="entry name" value="ATPase domain of HSP90 chaperone/DNA topoisomerase II/histidine kinase"/>
    <property type="match status" value="1"/>
</dbReference>
<evidence type="ECO:0000256" key="6">
    <source>
        <dbReference type="ARBA" id="ARBA00023012"/>
    </source>
</evidence>
<evidence type="ECO:0000313" key="8">
    <source>
        <dbReference type="EMBL" id="PCE42378.1"/>
    </source>
</evidence>
<reference evidence="8 9" key="1">
    <citation type="submission" date="2017-09" db="EMBL/GenBank/DDBJ databases">
        <title>The Catabolism of 3,6-Dichlorosalicylic acid is Initiated by the Cytochrome P450 Monooxygenase DsmABC in Rhizorhabdus dicambivorans Ndbn-20.</title>
        <authorList>
            <person name="Na L."/>
        </authorList>
    </citation>
    <scope>NUCLEOTIDE SEQUENCE [LARGE SCALE GENOMIC DNA]</scope>
    <source>
        <strain evidence="8 9">Ndbn-20m</strain>
    </source>
</reference>
<evidence type="ECO:0000256" key="1">
    <source>
        <dbReference type="ARBA" id="ARBA00000085"/>
    </source>
</evidence>
<dbReference type="Gene3D" id="1.10.287.130">
    <property type="match status" value="1"/>
</dbReference>
<name>A0A2A4FY80_9SPHN</name>
<dbReference type="PANTHER" id="PTHR43711">
    <property type="entry name" value="TWO-COMPONENT HISTIDINE KINASE"/>
    <property type="match status" value="1"/>
</dbReference>
<evidence type="ECO:0000313" key="9">
    <source>
        <dbReference type="Proteomes" id="UP000218934"/>
    </source>
</evidence>
<evidence type="ECO:0000259" key="7">
    <source>
        <dbReference type="PROSITE" id="PS50109"/>
    </source>
</evidence>
<dbReference type="InterPro" id="IPR004358">
    <property type="entry name" value="Sig_transdc_His_kin-like_C"/>
</dbReference>
<sequence>MDVNRFRGLIAIQQRIAAGSGALQDVLQAIVDETSVMPQANGVVIELRDADQLYYAAASGSSAPMVGLRLPLNASLSGMSILTGQPLQCDDSETDSRVNRAACRRVGLRSMIVVPIPHQGQTVGVLKYHAPQIAAFTDEDMLVAHLLVGPIAVGFSSIAEADAQKASAELRKIVQLKEQFVSSVNHELRTPLTSISGALTLLTSGAVELPETAAPLIEIAARNAKRLKRLVDDLLDLDRIDGGKLKYVIEETDLCALLLDVVEQTSPFAAEAGVRLTLDAPRRPVLAMTDGDRLFQVVANLISNAAKFSPAGSTVQVILLPASAGARIRVVDEGPGIPAEFRPRLFDRFSQSPHTEGLSNMPGTGLGLAISRSIVEQLGGKLDLDETYFTGAAFEISLPLRAPALRQDAA</sequence>
<accession>A0A2A4FY80</accession>
<dbReference type="AlphaFoldDB" id="A0A2A4FY80"/>
<dbReference type="PRINTS" id="PR00344">
    <property type="entry name" value="BCTRLSENSOR"/>
</dbReference>
<keyword evidence="9" id="KW-1185">Reference proteome</keyword>
<dbReference type="EC" id="2.7.13.3" evidence="2"/>
<dbReference type="CDD" id="cd00075">
    <property type="entry name" value="HATPase"/>
    <property type="match status" value="1"/>
</dbReference>
<dbReference type="RefSeq" id="WP_066963406.1">
    <property type="nucleotide sequence ID" value="NZ_NWUF01000008.1"/>
</dbReference>
<dbReference type="Gene3D" id="3.30.450.40">
    <property type="match status" value="1"/>
</dbReference>
<dbReference type="Gene3D" id="3.30.565.10">
    <property type="entry name" value="Histidine kinase-like ATPase, C-terminal domain"/>
    <property type="match status" value="1"/>
</dbReference>